<reference evidence="1 2" key="1">
    <citation type="journal article" date="2020" name="Nature">
        <title>Six reference-quality genomes reveal evolution of bat adaptations.</title>
        <authorList>
            <person name="Jebb D."/>
            <person name="Huang Z."/>
            <person name="Pippel M."/>
            <person name="Hughes G.M."/>
            <person name="Lavrichenko K."/>
            <person name="Devanna P."/>
            <person name="Winkler S."/>
            <person name="Jermiin L.S."/>
            <person name="Skirmuntt E.C."/>
            <person name="Katzourakis A."/>
            <person name="Burkitt-Gray L."/>
            <person name="Ray D.A."/>
            <person name="Sullivan K.A.M."/>
            <person name="Roscito J.G."/>
            <person name="Kirilenko B.M."/>
            <person name="Davalos L.M."/>
            <person name="Corthals A.P."/>
            <person name="Power M.L."/>
            <person name="Jones G."/>
            <person name="Ransome R.D."/>
            <person name="Dechmann D.K.N."/>
            <person name="Locatelli A.G."/>
            <person name="Puechmaille S.J."/>
            <person name="Fedrigo O."/>
            <person name="Jarvis E.D."/>
            <person name="Hiller M."/>
            <person name="Vernes S.C."/>
            <person name="Myers E.W."/>
            <person name="Teeling E.C."/>
        </authorList>
    </citation>
    <scope>NUCLEOTIDE SEQUENCE [LARGE SCALE GENOMIC DNA]</scope>
    <source>
        <strain evidence="1">Bat1K_MPI-CBG_1</strain>
    </source>
</reference>
<gene>
    <name evidence="1" type="ORF">HJG60_008755</name>
</gene>
<accession>A0A833YZ98</accession>
<evidence type="ECO:0000313" key="1">
    <source>
        <dbReference type="EMBL" id="KAF6081736.1"/>
    </source>
</evidence>
<organism evidence="1 2">
    <name type="scientific">Phyllostomus discolor</name>
    <name type="common">pale spear-nosed bat</name>
    <dbReference type="NCBI Taxonomy" id="89673"/>
    <lineage>
        <taxon>Eukaryota</taxon>
        <taxon>Metazoa</taxon>
        <taxon>Chordata</taxon>
        <taxon>Craniata</taxon>
        <taxon>Vertebrata</taxon>
        <taxon>Euteleostomi</taxon>
        <taxon>Mammalia</taxon>
        <taxon>Eutheria</taxon>
        <taxon>Laurasiatheria</taxon>
        <taxon>Chiroptera</taxon>
        <taxon>Yangochiroptera</taxon>
        <taxon>Phyllostomidae</taxon>
        <taxon>Phyllostominae</taxon>
        <taxon>Phyllostomus</taxon>
    </lineage>
</organism>
<proteinExistence type="predicted"/>
<dbReference type="Proteomes" id="UP000664940">
    <property type="component" value="Unassembled WGS sequence"/>
</dbReference>
<sequence length="146" mass="16234">MRRLLREVRDAMVNCDECSEEVQWDALTETHTKILIRVHSGTCCNHSLGSVEDKTLPNSIPSSGMRYLPRRVSWPAVTRAPEINQAALECLGKGCGSPSQTTCLQEKREGEEKPRAQLSCSRTLCTWHPSSVPVRSEPGGILRTCQ</sequence>
<comment type="caution">
    <text evidence="1">The sequence shown here is derived from an EMBL/GenBank/DDBJ whole genome shotgun (WGS) entry which is preliminary data.</text>
</comment>
<name>A0A833YZ98_9CHIR</name>
<dbReference type="AlphaFoldDB" id="A0A833YZ98"/>
<dbReference type="EMBL" id="JABVXQ010000013">
    <property type="protein sequence ID" value="KAF6081736.1"/>
    <property type="molecule type" value="Genomic_DNA"/>
</dbReference>
<protein>
    <submittedName>
        <fullName evidence="1">Uncharacterized protein</fullName>
    </submittedName>
</protein>
<evidence type="ECO:0000313" key="2">
    <source>
        <dbReference type="Proteomes" id="UP000664940"/>
    </source>
</evidence>